<protein>
    <submittedName>
        <fullName evidence="2">Uncharacterized protein</fullName>
    </submittedName>
</protein>
<sequence>RQRGRPSPLLRKQTRQGAPPLAIGVGVAVALGTERGPRTWQLMLLISTRTDRGKKCHAHRQTNSLRERKSTLRDAPSGLGSRRTDAHVQVRHIRAVKLPVDMASRGIYTAFDFHYAFTAAIHGRDVHL</sequence>
<name>A0A3L8DDH2_OOCBI</name>
<evidence type="ECO:0000256" key="1">
    <source>
        <dbReference type="SAM" id="MobiDB-lite"/>
    </source>
</evidence>
<dbReference type="Proteomes" id="UP000279307">
    <property type="component" value="Chromosome 9"/>
</dbReference>
<evidence type="ECO:0000313" key="2">
    <source>
        <dbReference type="EMBL" id="RLU18530.1"/>
    </source>
</evidence>
<reference evidence="2 3" key="1">
    <citation type="journal article" date="2018" name="Genome Res.">
        <title>The genomic architecture and molecular evolution of ant odorant receptors.</title>
        <authorList>
            <person name="McKenzie S.K."/>
            <person name="Kronauer D.J.C."/>
        </authorList>
    </citation>
    <scope>NUCLEOTIDE SEQUENCE [LARGE SCALE GENOMIC DNA]</scope>
    <source>
        <strain evidence="2">Clonal line C1</strain>
    </source>
</reference>
<proteinExistence type="predicted"/>
<dbReference type="EMBL" id="QOIP01000009">
    <property type="protein sequence ID" value="RLU18530.1"/>
    <property type="molecule type" value="Genomic_DNA"/>
</dbReference>
<accession>A0A3L8DDH2</accession>
<feature type="non-terminal residue" evidence="2">
    <location>
        <position position="1"/>
    </location>
</feature>
<dbReference type="AlphaFoldDB" id="A0A3L8DDH2"/>
<evidence type="ECO:0000313" key="3">
    <source>
        <dbReference type="Proteomes" id="UP000279307"/>
    </source>
</evidence>
<feature type="region of interest" description="Disordered" evidence="1">
    <location>
        <begin position="51"/>
        <end position="86"/>
    </location>
</feature>
<comment type="caution">
    <text evidence="2">The sequence shown here is derived from an EMBL/GenBank/DDBJ whole genome shotgun (WGS) entry which is preliminary data.</text>
</comment>
<gene>
    <name evidence="2" type="ORF">DMN91_008887</name>
</gene>
<organism evidence="2 3">
    <name type="scientific">Ooceraea biroi</name>
    <name type="common">Clonal raider ant</name>
    <name type="synonym">Cerapachys biroi</name>
    <dbReference type="NCBI Taxonomy" id="2015173"/>
    <lineage>
        <taxon>Eukaryota</taxon>
        <taxon>Metazoa</taxon>
        <taxon>Ecdysozoa</taxon>
        <taxon>Arthropoda</taxon>
        <taxon>Hexapoda</taxon>
        <taxon>Insecta</taxon>
        <taxon>Pterygota</taxon>
        <taxon>Neoptera</taxon>
        <taxon>Endopterygota</taxon>
        <taxon>Hymenoptera</taxon>
        <taxon>Apocrita</taxon>
        <taxon>Aculeata</taxon>
        <taxon>Formicoidea</taxon>
        <taxon>Formicidae</taxon>
        <taxon>Dorylinae</taxon>
        <taxon>Ooceraea</taxon>
    </lineage>
</organism>